<dbReference type="GO" id="GO:0005254">
    <property type="term" value="F:chloride channel activity"/>
    <property type="evidence" value="ECO:0007669"/>
    <property type="project" value="TreeGrafter"/>
</dbReference>
<gene>
    <name evidence="8" type="ORF">TTHERM_000637469</name>
</gene>
<evidence type="ECO:0000256" key="1">
    <source>
        <dbReference type="ARBA" id="ARBA00004141"/>
    </source>
</evidence>
<evidence type="ECO:0000256" key="5">
    <source>
        <dbReference type="SAM" id="MobiDB-lite"/>
    </source>
</evidence>
<feature type="transmembrane region" description="Helical" evidence="6">
    <location>
        <begin position="771"/>
        <end position="794"/>
    </location>
</feature>
<dbReference type="EMBL" id="GG662588">
    <property type="protein sequence ID" value="EWS72968.1"/>
    <property type="molecule type" value="Genomic_DNA"/>
</dbReference>
<evidence type="ECO:0000256" key="6">
    <source>
        <dbReference type="SAM" id="Phobius"/>
    </source>
</evidence>
<accession>W7X9A4</accession>
<sequence>MFPTYDYSEIRYREKLDPNHKDKGDQEEEEDEQKKDGEKGQQTKKFTSEKDEEENQAKQKLERRKQEIKMIVDYMRFMQNNIADRKTQNYVFQVEEKVLVDDFLNKHEFEEMQRSYNDFNLGDLVLIFFNPDREDKEKCFGKTPYIKFVEAESVYDNFLKVLSENGYSSAQLIQERKAFLYSFLMLDDYIEKVDPQKQKQKEQEMEMKRKQQIQQMELVKEKNRKKQKNNLNPQNEENININDEEKQIGNKKEKKRDKTKWDLYLEEFSKLKLARLSQEGEFNGFNLIEEQYLTDLLMEVPLNEKIQFKDVKKKLYGGGFLTKYSDDPLYQTEWLCSNDQPRDFLTLVRFTIQSKLTRNVNFHTRCFISEFGEDIFMVLKGNEKDFDKEAKESRITKQLELGYSDLFSLEPCDIRYRPLRLKKQIQSCVNEIMKDKHFTNKDEEPTFKKAQTLRNFRRIEDRTKMLFDVVKKWNNDLFWTNLALKQIKVNKFMDDLSEKLNINRDNEKAEILDDDDENTSREEWEAYYVYLDYLMYFQKKMLELHNIAKNDQKEKLLRKFDLITQNEAFLYKLIFRKALGDTNEVFHLINGSLSKTKVLQNIWDRLDTRPISAFVDYFETTNEKGQFIWRRYEVNEKKNRSKYLNMERIKLTYSMVVNQINLEGLSKSKLYLRTFMAIHDPYQLKGNEKAPMFKKLIQANIVDDDVVTETEKELRKFFKLLEDEAEGADFDADSVAEENELDIKKPWVVQIDSLRDYFGEKLALYFKFVQFFTFHLSYLAFIGIIIYILKVIIISDIVEFYLNTLFACFIILWSTLFVEFWKRQQILFTIEFGQQKFEEDEAERPEFIGVYQRSIVNDKINEKYFSPVKRRMIMLAGMVGSFFIIFLVVLTMYNIFNLRQEWTTNPPAFIGSNAILATNVMNSLQIVIFTQIYNVFANFLNKIENHKILSSYENSYIAKLFLFQFFNTFNSLILISFFNSIPPFSSLNLCASQVVQTQVVNGKTVKTTVPGEINCFNVLQANIITIFLTMIIKTVLEVVIPFATQNAMKLLKKKLLSRGEIHPFTRIDKEIEDQSLLNPYITNDDLDGTVQDYLQLIVKFSFLTLFGLSFPPTFAIAFGNNIIQLQVDKIKLIYLYQRPIPKGASNIGTWLVILEAISFISTFGNAGLIIYTSKYRDYLTGNEPLISFVSLLILFLSIKYFISLLVPDVPEKALIINKRNQVAVERIIKGFKKDNSGQVTVSNVNFNIQNVKQKKAD</sequence>
<feature type="transmembrane region" description="Helical" evidence="6">
    <location>
        <begin position="956"/>
        <end position="978"/>
    </location>
</feature>
<organism evidence="8 9">
    <name type="scientific">Tetrahymena thermophila (strain SB210)</name>
    <dbReference type="NCBI Taxonomy" id="312017"/>
    <lineage>
        <taxon>Eukaryota</taxon>
        <taxon>Sar</taxon>
        <taxon>Alveolata</taxon>
        <taxon>Ciliophora</taxon>
        <taxon>Intramacronucleata</taxon>
        <taxon>Oligohymenophorea</taxon>
        <taxon>Hymenostomatida</taxon>
        <taxon>Tetrahymenina</taxon>
        <taxon>Tetrahymenidae</taxon>
        <taxon>Tetrahymena</taxon>
    </lineage>
</organism>
<dbReference type="KEGG" id="tet:TTHERM_000637469"/>
<keyword evidence="9" id="KW-1185">Reference proteome</keyword>
<feature type="compositionally biased region" description="Basic and acidic residues" evidence="5">
    <location>
        <begin position="32"/>
        <end position="62"/>
    </location>
</feature>
<comment type="subcellular location">
    <subcellularLocation>
        <location evidence="1">Membrane</location>
        <topology evidence="1">Multi-pass membrane protein</topology>
    </subcellularLocation>
</comment>
<dbReference type="AlphaFoldDB" id="W7X9A4"/>
<reference evidence="9" key="1">
    <citation type="journal article" date="2006" name="PLoS Biol.">
        <title>Macronuclear genome sequence of the ciliate Tetrahymena thermophila, a model eukaryote.</title>
        <authorList>
            <person name="Eisen J.A."/>
            <person name="Coyne R.S."/>
            <person name="Wu M."/>
            <person name="Wu D."/>
            <person name="Thiagarajan M."/>
            <person name="Wortman J.R."/>
            <person name="Badger J.H."/>
            <person name="Ren Q."/>
            <person name="Amedeo P."/>
            <person name="Jones K.M."/>
            <person name="Tallon L.J."/>
            <person name="Delcher A.L."/>
            <person name="Salzberg S.L."/>
            <person name="Silva J.C."/>
            <person name="Haas B.J."/>
            <person name="Majoros W.H."/>
            <person name="Farzad M."/>
            <person name="Carlton J.M."/>
            <person name="Smith R.K. Jr."/>
            <person name="Garg J."/>
            <person name="Pearlman R.E."/>
            <person name="Karrer K.M."/>
            <person name="Sun L."/>
            <person name="Manning G."/>
            <person name="Elde N.C."/>
            <person name="Turkewitz A.P."/>
            <person name="Asai D.J."/>
            <person name="Wilkes D.E."/>
            <person name="Wang Y."/>
            <person name="Cai H."/>
            <person name="Collins K."/>
            <person name="Stewart B.A."/>
            <person name="Lee S.R."/>
            <person name="Wilamowska K."/>
            <person name="Weinberg Z."/>
            <person name="Ruzzo W.L."/>
            <person name="Wloga D."/>
            <person name="Gaertig J."/>
            <person name="Frankel J."/>
            <person name="Tsao C.-C."/>
            <person name="Gorovsky M.A."/>
            <person name="Keeling P.J."/>
            <person name="Waller R.F."/>
            <person name="Patron N.J."/>
            <person name="Cherry J.M."/>
            <person name="Stover N.A."/>
            <person name="Krieger C.J."/>
            <person name="del Toro C."/>
            <person name="Ryder H.F."/>
            <person name="Williamson S.C."/>
            <person name="Barbeau R.A."/>
            <person name="Hamilton E.P."/>
            <person name="Orias E."/>
        </authorList>
    </citation>
    <scope>NUCLEOTIDE SEQUENCE [LARGE SCALE GENOMIC DNA]</scope>
    <source>
        <strain evidence="9">SB210</strain>
    </source>
</reference>
<dbReference type="InParanoid" id="W7X9A4"/>
<protein>
    <submittedName>
        <fullName evidence="8">Calcium-activated chloride channel protein</fullName>
    </submittedName>
</protein>
<keyword evidence="3 6" id="KW-1133">Transmembrane helix</keyword>
<feature type="transmembrane region" description="Helical" evidence="6">
    <location>
        <begin position="873"/>
        <end position="896"/>
    </location>
</feature>
<dbReference type="InterPro" id="IPR049452">
    <property type="entry name" value="Anoctamin_TM"/>
</dbReference>
<feature type="transmembrane region" description="Helical" evidence="6">
    <location>
        <begin position="800"/>
        <end position="821"/>
    </location>
</feature>
<feature type="compositionally biased region" description="Basic and acidic residues" evidence="5">
    <location>
        <begin position="8"/>
        <end position="24"/>
    </location>
</feature>
<proteinExistence type="predicted"/>
<dbReference type="PANTHER" id="PTHR12308">
    <property type="entry name" value="ANOCTAMIN"/>
    <property type="match status" value="1"/>
</dbReference>
<dbReference type="Proteomes" id="UP000009168">
    <property type="component" value="Unassembled WGS sequence"/>
</dbReference>
<feature type="transmembrane region" description="Helical" evidence="6">
    <location>
        <begin position="1185"/>
        <end position="1206"/>
    </location>
</feature>
<dbReference type="GO" id="GO:0016020">
    <property type="term" value="C:membrane"/>
    <property type="evidence" value="ECO:0007669"/>
    <property type="project" value="UniProtKB-SubCell"/>
</dbReference>
<evidence type="ECO:0000256" key="3">
    <source>
        <dbReference type="ARBA" id="ARBA00022989"/>
    </source>
</evidence>
<dbReference type="InterPro" id="IPR007632">
    <property type="entry name" value="Anoctamin"/>
</dbReference>
<keyword evidence="4 6" id="KW-0472">Membrane</keyword>
<dbReference type="GeneID" id="24439959"/>
<feature type="region of interest" description="Disordered" evidence="5">
    <location>
        <begin position="221"/>
        <end position="253"/>
    </location>
</feature>
<name>W7X9A4_TETTS</name>
<keyword evidence="2 6" id="KW-0812">Transmembrane</keyword>
<evidence type="ECO:0000256" key="2">
    <source>
        <dbReference type="ARBA" id="ARBA00022692"/>
    </source>
</evidence>
<feature type="domain" description="Anoctamin transmembrane" evidence="7">
    <location>
        <begin position="754"/>
        <end position="1219"/>
    </location>
</feature>
<feature type="transmembrane region" description="Helical" evidence="6">
    <location>
        <begin position="1023"/>
        <end position="1044"/>
    </location>
</feature>
<dbReference type="OrthoDB" id="414468at2759"/>
<feature type="compositionally biased region" description="Low complexity" evidence="5">
    <location>
        <begin position="229"/>
        <end position="241"/>
    </location>
</feature>
<dbReference type="PANTHER" id="PTHR12308:SF73">
    <property type="entry name" value="ANOCTAMIN"/>
    <property type="match status" value="1"/>
</dbReference>
<feature type="region of interest" description="Disordered" evidence="5">
    <location>
        <begin position="1"/>
        <end position="62"/>
    </location>
</feature>
<evidence type="ECO:0000259" key="7">
    <source>
        <dbReference type="Pfam" id="PF04547"/>
    </source>
</evidence>
<feature type="transmembrane region" description="Helical" evidence="6">
    <location>
        <begin position="1147"/>
        <end position="1173"/>
    </location>
</feature>
<dbReference type="Pfam" id="PF04547">
    <property type="entry name" value="Anoctamin"/>
    <property type="match status" value="1"/>
</dbReference>
<dbReference type="RefSeq" id="XP_012654501.1">
    <property type="nucleotide sequence ID" value="XM_012799047.1"/>
</dbReference>
<evidence type="ECO:0000256" key="4">
    <source>
        <dbReference type="ARBA" id="ARBA00023136"/>
    </source>
</evidence>
<evidence type="ECO:0000313" key="8">
    <source>
        <dbReference type="EMBL" id="EWS72968.1"/>
    </source>
</evidence>
<evidence type="ECO:0000313" key="9">
    <source>
        <dbReference type="Proteomes" id="UP000009168"/>
    </source>
</evidence>